<dbReference type="AlphaFoldDB" id="A3IL78"/>
<sequence>MIVKFDEMKIDFQPMSKEDLKAYVLTNKKDTEAILHLS</sequence>
<name>A3IL78_9CHRO</name>
<comment type="caution">
    <text evidence="1">The sequence shown here is derived from an EMBL/GenBank/DDBJ whole genome shotgun (WGS) entry which is preliminary data.</text>
</comment>
<dbReference type="RefSeq" id="WP_008274094.1">
    <property type="nucleotide sequence ID" value="NZ_AAXW01000004.1"/>
</dbReference>
<evidence type="ECO:0000313" key="2">
    <source>
        <dbReference type="Proteomes" id="UP000003781"/>
    </source>
</evidence>
<reference evidence="1 2" key="1">
    <citation type="submission" date="2007-03" db="EMBL/GenBank/DDBJ databases">
        <authorList>
            <person name="Stal L."/>
            <person name="Ferriera S."/>
            <person name="Johnson J."/>
            <person name="Kravitz S."/>
            <person name="Beeson K."/>
            <person name="Sutton G."/>
            <person name="Rogers Y.-H."/>
            <person name="Friedman R."/>
            <person name="Frazier M."/>
            <person name="Venter J.C."/>
        </authorList>
    </citation>
    <scope>NUCLEOTIDE SEQUENCE [LARGE SCALE GENOMIC DNA]</scope>
    <source>
        <strain evidence="1 2">CCY0110</strain>
    </source>
</reference>
<dbReference type="EMBL" id="AAXW01000004">
    <property type="protein sequence ID" value="EAZ92947.1"/>
    <property type="molecule type" value="Genomic_DNA"/>
</dbReference>
<protein>
    <submittedName>
        <fullName evidence="1">Uncharacterized protein</fullName>
    </submittedName>
</protein>
<dbReference type="Pfam" id="PF21826">
    <property type="entry name" value="DUF6887"/>
    <property type="match status" value="1"/>
</dbReference>
<accession>A3IL78</accession>
<keyword evidence="2" id="KW-1185">Reference proteome</keyword>
<organism evidence="1 2">
    <name type="scientific">Crocosphaera chwakensis CCY0110</name>
    <dbReference type="NCBI Taxonomy" id="391612"/>
    <lineage>
        <taxon>Bacteria</taxon>
        <taxon>Bacillati</taxon>
        <taxon>Cyanobacteriota</taxon>
        <taxon>Cyanophyceae</taxon>
        <taxon>Oscillatoriophycideae</taxon>
        <taxon>Chroococcales</taxon>
        <taxon>Aphanothecaceae</taxon>
        <taxon>Crocosphaera</taxon>
        <taxon>Crocosphaera chwakensis</taxon>
    </lineage>
</organism>
<proteinExistence type="predicted"/>
<dbReference type="Proteomes" id="UP000003781">
    <property type="component" value="Unassembled WGS sequence"/>
</dbReference>
<evidence type="ECO:0000313" key="1">
    <source>
        <dbReference type="EMBL" id="EAZ92947.1"/>
    </source>
</evidence>
<dbReference type="InterPro" id="IPR054053">
    <property type="entry name" value="DUF6887"/>
</dbReference>
<gene>
    <name evidence="1" type="ORF">CY0110_22662</name>
</gene>